<dbReference type="EMBL" id="CAJNOC010003828">
    <property type="protein sequence ID" value="CAF0999322.1"/>
    <property type="molecule type" value="Genomic_DNA"/>
</dbReference>
<sequence>MTSYDIFISYNSEIKEKVIKLYRQLTQKHKLRVWMDQYEIGSNRLSDELSHAILNSKIFLCCITKKYTESDNCKDEICYAKILKKNMIVLMFERLNIYDLGGVGFIIGPLVRSNCYKDPKILENFSGKKFKRIVMVIKKNLGKEKVKLLPKPSCSCLDKQNCCHILAVQSINGIDITNSYKIPNIAQLTKSKNLGSTGRKKKGHAINSVEQASSSCLSSSLEQASSYCQSSLVEQALSSCHLDKNQKELDISSYLIELVLKD</sequence>
<organism evidence="2 3">
    <name type="scientific">Brachionus calyciflorus</name>
    <dbReference type="NCBI Taxonomy" id="104777"/>
    <lineage>
        <taxon>Eukaryota</taxon>
        <taxon>Metazoa</taxon>
        <taxon>Spiralia</taxon>
        <taxon>Gnathifera</taxon>
        <taxon>Rotifera</taxon>
        <taxon>Eurotatoria</taxon>
        <taxon>Monogononta</taxon>
        <taxon>Pseudotrocha</taxon>
        <taxon>Ploima</taxon>
        <taxon>Brachionidae</taxon>
        <taxon>Brachionus</taxon>
    </lineage>
</organism>
<dbReference type="PANTHER" id="PTHR47508:SF1">
    <property type="entry name" value="NON-SPECIFIC SERINE_THREONINE PROTEIN KINASE"/>
    <property type="match status" value="1"/>
</dbReference>
<dbReference type="SUPFAM" id="SSF52200">
    <property type="entry name" value="Toll/Interleukin receptor TIR domain"/>
    <property type="match status" value="1"/>
</dbReference>
<dbReference type="PANTHER" id="PTHR47508">
    <property type="entry name" value="SAM DOMAIN-CONTAINING PROTEIN-RELATED"/>
    <property type="match status" value="1"/>
</dbReference>
<comment type="caution">
    <text evidence="2">The sequence shown here is derived from an EMBL/GenBank/DDBJ whole genome shotgun (WGS) entry which is preliminary data.</text>
</comment>
<dbReference type="InterPro" id="IPR035897">
    <property type="entry name" value="Toll_tir_struct_dom_sf"/>
</dbReference>
<feature type="non-terminal residue" evidence="2">
    <location>
        <position position="1"/>
    </location>
</feature>
<gene>
    <name evidence="2" type="ORF">OXX778_LOCUS16321</name>
</gene>
<dbReference type="Pfam" id="PF13676">
    <property type="entry name" value="TIR_2"/>
    <property type="match status" value="1"/>
</dbReference>
<dbReference type="PROSITE" id="PS50104">
    <property type="entry name" value="TIR"/>
    <property type="match status" value="1"/>
</dbReference>
<protein>
    <recommendedName>
        <fullName evidence="1">TIR domain-containing protein</fullName>
    </recommendedName>
</protein>
<reference evidence="2" key="1">
    <citation type="submission" date="2021-02" db="EMBL/GenBank/DDBJ databases">
        <authorList>
            <person name="Nowell W R."/>
        </authorList>
    </citation>
    <scope>NUCLEOTIDE SEQUENCE</scope>
    <source>
        <strain evidence="2">Ploen Becks lab</strain>
    </source>
</reference>
<keyword evidence="3" id="KW-1185">Reference proteome</keyword>
<dbReference type="OrthoDB" id="6078042at2759"/>
<dbReference type="Proteomes" id="UP000663879">
    <property type="component" value="Unassembled WGS sequence"/>
</dbReference>
<dbReference type="AlphaFoldDB" id="A0A814GQ23"/>
<dbReference type="GO" id="GO:0007165">
    <property type="term" value="P:signal transduction"/>
    <property type="evidence" value="ECO:0007669"/>
    <property type="project" value="InterPro"/>
</dbReference>
<evidence type="ECO:0000259" key="1">
    <source>
        <dbReference type="PROSITE" id="PS50104"/>
    </source>
</evidence>
<dbReference type="Gene3D" id="3.40.50.10140">
    <property type="entry name" value="Toll/interleukin-1 receptor homology (TIR) domain"/>
    <property type="match status" value="1"/>
</dbReference>
<dbReference type="InterPro" id="IPR000157">
    <property type="entry name" value="TIR_dom"/>
</dbReference>
<name>A0A814GQ23_9BILA</name>
<proteinExistence type="predicted"/>
<evidence type="ECO:0000313" key="3">
    <source>
        <dbReference type="Proteomes" id="UP000663879"/>
    </source>
</evidence>
<feature type="domain" description="TIR" evidence="1">
    <location>
        <begin position="2"/>
        <end position="133"/>
    </location>
</feature>
<accession>A0A814GQ23</accession>
<evidence type="ECO:0000313" key="2">
    <source>
        <dbReference type="EMBL" id="CAF0999322.1"/>
    </source>
</evidence>